<feature type="transmembrane region" description="Helical" evidence="1">
    <location>
        <begin position="116"/>
        <end position="135"/>
    </location>
</feature>
<gene>
    <name evidence="2" type="ORF">FOL47_005760</name>
</gene>
<feature type="transmembrane region" description="Helical" evidence="1">
    <location>
        <begin position="20"/>
        <end position="41"/>
    </location>
</feature>
<dbReference type="Proteomes" id="UP000591131">
    <property type="component" value="Unassembled WGS sequence"/>
</dbReference>
<feature type="transmembrane region" description="Helical" evidence="1">
    <location>
        <begin position="84"/>
        <end position="104"/>
    </location>
</feature>
<accession>A0A7J6LVV4</accession>
<organism evidence="2 3">
    <name type="scientific">Perkinsus chesapeaki</name>
    <name type="common">Clam parasite</name>
    <name type="synonym">Perkinsus andrewsi</name>
    <dbReference type="NCBI Taxonomy" id="330153"/>
    <lineage>
        <taxon>Eukaryota</taxon>
        <taxon>Sar</taxon>
        <taxon>Alveolata</taxon>
        <taxon>Perkinsozoa</taxon>
        <taxon>Perkinsea</taxon>
        <taxon>Perkinsida</taxon>
        <taxon>Perkinsidae</taxon>
        <taxon>Perkinsus</taxon>
    </lineage>
</organism>
<keyword evidence="1" id="KW-1133">Transmembrane helix</keyword>
<keyword evidence="3" id="KW-1185">Reference proteome</keyword>
<evidence type="ECO:0000313" key="2">
    <source>
        <dbReference type="EMBL" id="KAF4663403.1"/>
    </source>
</evidence>
<evidence type="ECO:0000313" key="3">
    <source>
        <dbReference type="Proteomes" id="UP000591131"/>
    </source>
</evidence>
<name>A0A7J6LVV4_PERCH</name>
<feature type="transmembrane region" description="Helical" evidence="1">
    <location>
        <begin position="170"/>
        <end position="190"/>
    </location>
</feature>
<dbReference type="EMBL" id="JAAPAO010000318">
    <property type="protein sequence ID" value="KAF4663403.1"/>
    <property type="molecule type" value="Genomic_DNA"/>
</dbReference>
<sequence length="230" mass="25252">MGFCRDTSFLCCLPARWGTFITTVVELILCVGLAIIPNIVFDSAFDVKCDEYVLSDKQVAQLTDDFREQLKSRISYSTIEQAHIAYYVMVAFIGLGALIGLIGLACRSSFMVKTYAAFDGLSIIAIIALACVYIYPNISAVATSADYIYYKDLPEMTGRPSEDLGISVRTVSWIAVTIFLVVLSVIRIWFVSVASDSAKEIQENNKSFAEYSQPLLVGGGAHNVSSANRF</sequence>
<evidence type="ECO:0000256" key="1">
    <source>
        <dbReference type="SAM" id="Phobius"/>
    </source>
</evidence>
<keyword evidence="1" id="KW-0812">Transmembrane</keyword>
<comment type="caution">
    <text evidence="2">The sequence shown here is derived from an EMBL/GenBank/DDBJ whole genome shotgun (WGS) entry which is preliminary data.</text>
</comment>
<reference evidence="2 3" key="1">
    <citation type="submission" date="2020-04" db="EMBL/GenBank/DDBJ databases">
        <title>Perkinsus chesapeaki whole genome sequence.</title>
        <authorList>
            <person name="Bogema D.R."/>
        </authorList>
    </citation>
    <scope>NUCLEOTIDE SEQUENCE [LARGE SCALE GENOMIC DNA]</scope>
    <source>
        <strain evidence="2">ATCC PRA-425</strain>
    </source>
</reference>
<dbReference type="AlphaFoldDB" id="A0A7J6LVV4"/>
<keyword evidence="1" id="KW-0472">Membrane</keyword>
<proteinExistence type="predicted"/>
<protein>
    <submittedName>
        <fullName evidence="2">Uncharacterized protein</fullName>
    </submittedName>
</protein>
<dbReference type="OrthoDB" id="10336823at2759"/>